<organism evidence="3">
    <name type="scientific">Fagus sylvatica</name>
    <name type="common">Beechnut</name>
    <dbReference type="NCBI Taxonomy" id="28930"/>
    <lineage>
        <taxon>Eukaryota</taxon>
        <taxon>Viridiplantae</taxon>
        <taxon>Streptophyta</taxon>
        <taxon>Embryophyta</taxon>
        <taxon>Tracheophyta</taxon>
        <taxon>Spermatophyta</taxon>
        <taxon>Magnoliopsida</taxon>
        <taxon>eudicotyledons</taxon>
        <taxon>Gunneridae</taxon>
        <taxon>Pentapetalae</taxon>
        <taxon>rosids</taxon>
        <taxon>fabids</taxon>
        <taxon>Fagales</taxon>
        <taxon>Fagaceae</taxon>
        <taxon>Fagus</taxon>
    </lineage>
</organism>
<name>A0A2N9E7S2_FAGSY</name>
<evidence type="ECO:0000256" key="2">
    <source>
        <dbReference type="SAM" id="MobiDB-lite"/>
    </source>
</evidence>
<proteinExistence type="predicted"/>
<gene>
    <name evidence="3" type="ORF">FSB_LOCUS2899</name>
</gene>
<feature type="region of interest" description="Disordered" evidence="2">
    <location>
        <begin position="330"/>
        <end position="368"/>
    </location>
</feature>
<protein>
    <submittedName>
        <fullName evidence="3">Uncharacterized protein</fullName>
    </submittedName>
</protein>
<keyword evidence="1" id="KW-0175">Coiled coil</keyword>
<dbReference type="EMBL" id="OIVN01000140">
    <property type="protein sequence ID" value="SPC75017.1"/>
    <property type="molecule type" value="Genomic_DNA"/>
</dbReference>
<sequence length="644" mass="71900">MTKSSSNGDLCDCAIRIIKALPADQNLRGVLMPLKSRRSSSSLASTSTRLMASGEGPEEDILNGVTLSYNDLGSFVLGELYRVMFLLSTDPKQSHGRPMWLMQMYPEEVPSYPTCFKLSSDLSRKRSPEDFIPFKAKKYGSEDFKSFSNQGFFRGNATWGAYLHSTDLVVIRATNAGIEAYCPLVVARQFSLVQLLPVPPTWTKNKDWSARVSISKDEAKKVSVLAKERIAVFPFIPFQGCCSSFLLQQLSGAGMEHVASYVAPQPLQQVLSSGKKVTGSVTDRADAANAQLVEVAFNLRNKLMQSCQANLLQNATFLKVKESLKIRAPAPQLPAASEQGTHTSTKRKTPEVKEVDPTVSTKDAKPSGNGLVKTVAKKTTATKPKIIKAALNALIEEAVSLVLEAEDRWIAQEHDEAIQFITAIEANVHAEEVERRHLEAKEEERMRAKKVEEERIIEIGRRLELQKKGKIEAEKKKKEKVERKQKEKEEKEEVERKKKEEKAAKEKTEKQKAQEVLKEKKRMAKVAQSGAVTSTTLSSIGCLCKTLMAPLLAFRQLRAKATELKTINQKVKSLEDELQSWKLKRSKKCLKLQTAHVKGQGLIQGMELISKLEQDLQTLQLEINNLEMLPLMSWTGLSAAFKEL</sequence>
<evidence type="ECO:0000256" key="1">
    <source>
        <dbReference type="SAM" id="Coils"/>
    </source>
</evidence>
<evidence type="ECO:0000313" key="3">
    <source>
        <dbReference type="EMBL" id="SPC75017.1"/>
    </source>
</evidence>
<dbReference type="AlphaFoldDB" id="A0A2N9E7S2"/>
<feature type="region of interest" description="Disordered" evidence="2">
    <location>
        <begin position="475"/>
        <end position="512"/>
    </location>
</feature>
<accession>A0A2N9E7S2</accession>
<feature type="coiled-coil region" evidence="1">
    <location>
        <begin position="557"/>
        <end position="629"/>
    </location>
</feature>
<reference evidence="3" key="1">
    <citation type="submission" date="2018-02" db="EMBL/GenBank/DDBJ databases">
        <authorList>
            <person name="Cohen D.B."/>
            <person name="Kent A.D."/>
        </authorList>
    </citation>
    <scope>NUCLEOTIDE SEQUENCE</scope>
</reference>